<proteinExistence type="inferred from homology"/>
<gene>
    <name evidence="10" type="ORF">VHEMI09883</name>
</gene>
<dbReference type="InterPro" id="IPR006091">
    <property type="entry name" value="Acyl-CoA_Oxase/DH_mid-dom"/>
</dbReference>
<dbReference type="OrthoDB" id="10254877at2759"/>
<feature type="domain" description="Acyl-CoA dehydrogenase/oxidase N-terminal" evidence="9">
    <location>
        <begin position="27"/>
        <end position="156"/>
    </location>
</feature>
<evidence type="ECO:0000313" key="10">
    <source>
        <dbReference type="EMBL" id="CEJ94345.1"/>
    </source>
</evidence>
<dbReference type="AlphaFoldDB" id="A0A0A1TQV4"/>
<evidence type="ECO:0000256" key="2">
    <source>
        <dbReference type="ARBA" id="ARBA00009347"/>
    </source>
</evidence>
<keyword evidence="4 6" id="KW-0274">FAD</keyword>
<dbReference type="Pfam" id="PF02770">
    <property type="entry name" value="Acyl-CoA_dh_M"/>
    <property type="match status" value="1"/>
</dbReference>
<dbReference type="GO" id="GO:0050660">
    <property type="term" value="F:flavin adenine dinucleotide binding"/>
    <property type="evidence" value="ECO:0007669"/>
    <property type="project" value="InterPro"/>
</dbReference>
<keyword evidence="5 6" id="KW-0560">Oxidoreductase</keyword>
<dbReference type="Gene3D" id="1.20.140.10">
    <property type="entry name" value="Butyryl-CoA Dehydrogenase, subunit A, domain 3"/>
    <property type="match status" value="1"/>
</dbReference>
<dbReference type="PROSITE" id="PS00072">
    <property type="entry name" value="ACYL_COA_DH_1"/>
    <property type="match status" value="1"/>
</dbReference>
<dbReference type="InterPro" id="IPR009075">
    <property type="entry name" value="AcylCo_DH/oxidase_C"/>
</dbReference>
<evidence type="ECO:0000256" key="3">
    <source>
        <dbReference type="ARBA" id="ARBA00022630"/>
    </source>
</evidence>
<comment type="cofactor">
    <cofactor evidence="1 6">
        <name>FAD</name>
        <dbReference type="ChEBI" id="CHEBI:57692"/>
    </cofactor>
</comment>
<evidence type="ECO:0000256" key="6">
    <source>
        <dbReference type="RuleBase" id="RU362125"/>
    </source>
</evidence>
<dbReference type="InterPro" id="IPR050741">
    <property type="entry name" value="Acyl-CoA_dehydrogenase"/>
</dbReference>
<evidence type="ECO:0000259" key="8">
    <source>
        <dbReference type="Pfam" id="PF02770"/>
    </source>
</evidence>
<accession>A0A0A1TQV4</accession>
<dbReference type="STRING" id="1531966.A0A0A1TQV4"/>
<dbReference type="InterPro" id="IPR037069">
    <property type="entry name" value="AcylCoA_DH/ox_N_sf"/>
</dbReference>
<feature type="domain" description="Acyl-CoA dehydrogenase/oxidase C-terminal" evidence="7">
    <location>
        <begin position="268"/>
        <end position="424"/>
    </location>
</feature>
<dbReference type="SUPFAM" id="SSF56645">
    <property type="entry name" value="Acyl-CoA dehydrogenase NM domain-like"/>
    <property type="match status" value="1"/>
</dbReference>
<dbReference type="InterPro" id="IPR036250">
    <property type="entry name" value="AcylCo_DH-like_C"/>
</dbReference>
<dbReference type="InterPro" id="IPR013786">
    <property type="entry name" value="AcylCoA_DH/ox_N"/>
</dbReference>
<evidence type="ECO:0000256" key="4">
    <source>
        <dbReference type="ARBA" id="ARBA00022827"/>
    </source>
</evidence>
<dbReference type="Gene3D" id="1.10.540.10">
    <property type="entry name" value="Acyl-CoA dehydrogenase/oxidase, N-terminal domain"/>
    <property type="match status" value="1"/>
</dbReference>
<dbReference type="Proteomes" id="UP000039046">
    <property type="component" value="Unassembled WGS sequence"/>
</dbReference>
<keyword evidence="3 6" id="KW-0285">Flavoprotein</keyword>
<comment type="similarity">
    <text evidence="2 6">Belongs to the acyl-CoA dehydrogenase family.</text>
</comment>
<evidence type="ECO:0008006" key="12">
    <source>
        <dbReference type="Google" id="ProtNLM"/>
    </source>
</evidence>
<dbReference type="Pfam" id="PF02771">
    <property type="entry name" value="Acyl-CoA_dh_N"/>
    <property type="match status" value="1"/>
</dbReference>
<dbReference type="EMBL" id="CDHN01000006">
    <property type="protein sequence ID" value="CEJ94345.1"/>
    <property type="molecule type" value="Genomic_DNA"/>
</dbReference>
<dbReference type="InterPro" id="IPR009100">
    <property type="entry name" value="AcylCoA_DH/oxidase_NM_dom_sf"/>
</dbReference>
<dbReference type="PANTHER" id="PTHR48083:SF15">
    <property type="entry name" value="ACYL-COA DEHYDROGENASE APDG"/>
    <property type="match status" value="1"/>
</dbReference>
<dbReference type="GO" id="GO:0005737">
    <property type="term" value="C:cytoplasm"/>
    <property type="evidence" value="ECO:0007669"/>
    <property type="project" value="TreeGrafter"/>
</dbReference>
<dbReference type="HOGENOM" id="CLU_018204_4_4_1"/>
<dbReference type="Pfam" id="PF00441">
    <property type="entry name" value="Acyl-CoA_dh_1"/>
    <property type="match status" value="1"/>
</dbReference>
<evidence type="ECO:0000259" key="7">
    <source>
        <dbReference type="Pfam" id="PF00441"/>
    </source>
</evidence>
<evidence type="ECO:0000256" key="5">
    <source>
        <dbReference type="ARBA" id="ARBA00023002"/>
    </source>
</evidence>
<dbReference type="GO" id="GO:0003995">
    <property type="term" value="F:acyl-CoA dehydrogenase activity"/>
    <property type="evidence" value="ECO:0007669"/>
    <property type="project" value="InterPro"/>
</dbReference>
<feature type="domain" description="Acyl-CoA oxidase/dehydrogenase middle" evidence="8">
    <location>
        <begin position="160"/>
        <end position="256"/>
    </location>
</feature>
<name>A0A0A1TQV4_9HYPO</name>
<dbReference type="Gene3D" id="2.40.110.10">
    <property type="entry name" value="Butyryl-CoA Dehydrogenase, subunit A, domain 2"/>
    <property type="match status" value="1"/>
</dbReference>
<protein>
    <recommendedName>
        <fullName evidence="12">Acyl-CoA dehydrogenase</fullName>
    </recommendedName>
</protein>
<organism evidence="10 11">
    <name type="scientific">[Torrubiella] hemipterigena</name>
    <dbReference type="NCBI Taxonomy" id="1531966"/>
    <lineage>
        <taxon>Eukaryota</taxon>
        <taxon>Fungi</taxon>
        <taxon>Dikarya</taxon>
        <taxon>Ascomycota</taxon>
        <taxon>Pezizomycotina</taxon>
        <taxon>Sordariomycetes</taxon>
        <taxon>Hypocreomycetidae</taxon>
        <taxon>Hypocreales</taxon>
        <taxon>Clavicipitaceae</taxon>
        <taxon>Clavicipitaceae incertae sedis</taxon>
        <taxon>'Torrubiella' clade</taxon>
    </lineage>
</organism>
<dbReference type="InterPro" id="IPR006089">
    <property type="entry name" value="Acyl-CoA_DH_CS"/>
</dbReference>
<evidence type="ECO:0000256" key="1">
    <source>
        <dbReference type="ARBA" id="ARBA00001974"/>
    </source>
</evidence>
<dbReference type="InterPro" id="IPR046373">
    <property type="entry name" value="Acyl-CoA_Oxase/DH_mid-dom_sf"/>
</dbReference>
<keyword evidence="11" id="KW-1185">Reference proteome</keyword>
<dbReference type="SUPFAM" id="SSF47203">
    <property type="entry name" value="Acyl-CoA dehydrogenase C-terminal domain-like"/>
    <property type="match status" value="1"/>
</dbReference>
<dbReference type="PANTHER" id="PTHR48083">
    <property type="entry name" value="MEDIUM-CHAIN SPECIFIC ACYL-COA DEHYDROGENASE, MITOCHONDRIAL-RELATED"/>
    <property type="match status" value="1"/>
</dbReference>
<dbReference type="GO" id="GO:0033539">
    <property type="term" value="P:fatty acid beta-oxidation using acyl-CoA dehydrogenase"/>
    <property type="evidence" value="ECO:0007669"/>
    <property type="project" value="TreeGrafter"/>
</dbReference>
<reference evidence="10 11" key="1">
    <citation type="journal article" date="2015" name="Genome Announc.">
        <title>Draft Genome Sequence and Gene Annotation of the Entomopathogenic Fungus Verticillium hemipterigenum.</title>
        <authorList>
            <person name="Horn F."/>
            <person name="Habel A."/>
            <person name="Scharf D.H."/>
            <person name="Dworschak J."/>
            <person name="Brakhage A.A."/>
            <person name="Guthke R."/>
            <person name="Hertweck C."/>
            <person name="Linde J."/>
        </authorList>
    </citation>
    <scope>NUCLEOTIDE SEQUENCE [LARGE SCALE GENOMIC DNA]</scope>
</reference>
<sequence length="441" mass="48361">MASKSSVPVPFSDPAWLRGLPSPYYNESHRAWQKTCRNFMEKHVTPYALEWEESGEVPESVFEIFSKSNMLIPNIPAPLPIKLLHSLGIHELPGGLKVEDFDYFHFSIYVNEMRRVGVQGIQSSLITGMAYGLPPLLAYASPELQQRFVPQVIKGEKRMCIAITEPEAGSDVAGITTTAVKSHCGRFYIVNGTKKWITNGLWSHYATTAVRTGGPGPGGLSLLVVPLLDHPGVSMRRLKTTGGSTSGSTYIELDDVKVPVENLIGEEGGGMKMIMRNFNHERLTICLGSARTARVAISAAFAYVLKREAFGKPLMDQAVVRHRLAKCGAEVEELSSWLDEIVYLMSKLDKQQANRELGGVLALAKARSGAILDESSRCAVLLFGGNGLTRSGQGELVEKIYRDIPSARIPGGSEDVMFDLGIRQLVKNYREDLKHAAGSKL</sequence>
<evidence type="ECO:0000259" key="9">
    <source>
        <dbReference type="Pfam" id="PF02771"/>
    </source>
</evidence>
<evidence type="ECO:0000313" key="11">
    <source>
        <dbReference type="Proteomes" id="UP000039046"/>
    </source>
</evidence>